<keyword evidence="7" id="KW-0677">Repeat</keyword>
<sequence length="367" mass="41019">MKGLFKLGTVAGIGIFMHWTFAFLILFVVFINYKNGQNSMQAVWSVLFILCVFITVVLHELGHALVAKSYNIKTKSITLLPIGGIANLERLPEKPSEELFVAIAGPLVNFVLALTTYFFISIPSDSEELAVQLSSGVNANNFFLNFYVVNFTLAVFNLIPAFPMDGGRVLRALLSFRLDRSVATKVAVRIGQFIAIGFVFFGVAYNPILILIGLFVFFYAQIEVESVAFKNVLKGYTVRNVVMKEYKTIEANELLKNAIAIILHSEHKKFLVTQNGIVVGTLNKSQIIKAFSEKGDEEYVYNVMDSDLSFIDIDTPLEKIIERVYEKKSAVLLVNENERLVGILDADILSEFVLISSIKANRISQMN</sequence>
<evidence type="ECO:0000256" key="2">
    <source>
        <dbReference type="ARBA" id="ARBA00007931"/>
    </source>
</evidence>
<evidence type="ECO:0000313" key="17">
    <source>
        <dbReference type="EMBL" id="MBW4361392.1"/>
    </source>
</evidence>
<evidence type="ECO:0000256" key="10">
    <source>
        <dbReference type="ARBA" id="ARBA00022989"/>
    </source>
</evidence>
<comment type="subcellular location">
    <subcellularLocation>
        <location evidence="1 14">Cell membrane</location>
        <topology evidence="1 14">Multi-pass membrane protein</topology>
    </subcellularLocation>
</comment>
<gene>
    <name evidence="17" type="ORF">KZH69_12945</name>
</gene>
<feature type="transmembrane region" description="Helical" evidence="14">
    <location>
        <begin position="99"/>
        <end position="122"/>
    </location>
</feature>
<accession>A0ABS6XXK2</accession>
<dbReference type="RefSeq" id="WP_219317896.1">
    <property type="nucleotide sequence ID" value="NZ_JAHWYN010000011.1"/>
</dbReference>
<feature type="domain" description="Peptidase M50" evidence="16">
    <location>
        <begin position="48"/>
        <end position="120"/>
    </location>
</feature>
<feature type="domain" description="Peptidase M50" evidence="16">
    <location>
        <begin position="138"/>
        <end position="196"/>
    </location>
</feature>
<reference evidence="17 18" key="1">
    <citation type="submission" date="2021-07" db="EMBL/GenBank/DDBJ databases">
        <title>Flavobacterium sp. nov. isolated from sediment on the Taihu Lake.</title>
        <authorList>
            <person name="Qu J.-H."/>
        </authorList>
    </citation>
    <scope>NUCLEOTIDE SEQUENCE [LARGE SCALE GENOMIC DNA]</scope>
    <source>
        <strain evidence="17 18">NAS39</strain>
    </source>
</reference>
<keyword evidence="18" id="KW-1185">Reference proteome</keyword>
<dbReference type="CDD" id="cd06164">
    <property type="entry name" value="S2P-M50_SpoIVFB_CBS"/>
    <property type="match status" value="1"/>
</dbReference>
<dbReference type="InterPro" id="IPR016483">
    <property type="entry name" value="UCP006404_Pept_M50_CBS"/>
</dbReference>
<comment type="cofactor">
    <cofactor evidence="14">
        <name>Zn(2+)</name>
        <dbReference type="ChEBI" id="CHEBI:29105"/>
    </cofactor>
    <text evidence="14">Binds 1 zinc ion per subunit.</text>
</comment>
<dbReference type="PANTHER" id="PTHR39188:SF3">
    <property type="entry name" value="STAGE IV SPORULATION PROTEIN FB"/>
    <property type="match status" value="1"/>
</dbReference>
<keyword evidence="3 14" id="KW-1003">Cell membrane</keyword>
<feature type="transmembrane region" description="Helical" evidence="14">
    <location>
        <begin position="43"/>
        <end position="66"/>
    </location>
</feature>
<keyword evidence="9 14" id="KW-0862">Zinc</keyword>
<dbReference type="EMBL" id="JAHWYN010000011">
    <property type="protein sequence ID" value="MBW4361392.1"/>
    <property type="molecule type" value="Genomic_DNA"/>
</dbReference>
<evidence type="ECO:0000313" key="18">
    <source>
        <dbReference type="Proteomes" id="UP000812031"/>
    </source>
</evidence>
<dbReference type="Proteomes" id="UP000812031">
    <property type="component" value="Unassembled WGS sequence"/>
</dbReference>
<dbReference type="GO" id="GO:0006508">
    <property type="term" value="P:proteolysis"/>
    <property type="evidence" value="ECO:0007669"/>
    <property type="project" value="UniProtKB-KW"/>
</dbReference>
<dbReference type="InterPro" id="IPR008915">
    <property type="entry name" value="Peptidase_M50"/>
</dbReference>
<dbReference type="Pfam" id="PF00571">
    <property type="entry name" value="CBS"/>
    <property type="match status" value="1"/>
</dbReference>
<dbReference type="InterPro" id="IPR000644">
    <property type="entry name" value="CBS_dom"/>
</dbReference>
<comment type="similarity">
    <text evidence="2 14">Belongs to the peptidase M50B family.</text>
</comment>
<evidence type="ECO:0000256" key="7">
    <source>
        <dbReference type="ARBA" id="ARBA00022737"/>
    </source>
</evidence>
<evidence type="ECO:0000256" key="12">
    <source>
        <dbReference type="ARBA" id="ARBA00023122"/>
    </source>
</evidence>
<evidence type="ECO:0000256" key="8">
    <source>
        <dbReference type="ARBA" id="ARBA00022801"/>
    </source>
</evidence>
<dbReference type="Pfam" id="PF02163">
    <property type="entry name" value="Peptidase_M50"/>
    <property type="match status" value="2"/>
</dbReference>
<feature type="domain" description="CBS" evidence="15">
    <location>
        <begin position="300"/>
        <end position="346"/>
    </location>
</feature>
<evidence type="ECO:0000256" key="5">
    <source>
        <dbReference type="ARBA" id="ARBA00022692"/>
    </source>
</evidence>
<keyword evidence="5 14" id="KW-0812">Transmembrane</keyword>
<evidence type="ECO:0000256" key="4">
    <source>
        <dbReference type="ARBA" id="ARBA00022670"/>
    </source>
</evidence>
<comment type="caution">
    <text evidence="17">The sequence shown here is derived from an EMBL/GenBank/DDBJ whole genome shotgun (WGS) entry which is preliminary data.</text>
</comment>
<evidence type="ECO:0000256" key="9">
    <source>
        <dbReference type="ARBA" id="ARBA00022833"/>
    </source>
</evidence>
<evidence type="ECO:0000256" key="1">
    <source>
        <dbReference type="ARBA" id="ARBA00004651"/>
    </source>
</evidence>
<evidence type="ECO:0000256" key="11">
    <source>
        <dbReference type="ARBA" id="ARBA00023049"/>
    </source>
</evidence>
<evidence type="ECO:0000256" key="13">
    <source>
        <dbReference type="ARBA" id="ARBA00023136"/>
    </source>
</evidence>
<keyword evidence="11 14" id="KW-0482">Metalloprotease</keyword>
<keyword evidence="12" id="KW-0129">CBS domain</keyword>
<keyword evidence="4 14" id="KW-0645">Protease</keyword>
<feature type="transmembrane region" description="Helical" evidence="14">
    <location>
        <begin position="142"/>
        <end position="162"/>
    </location>
</feature>
<dbReference type="PANTHER" id="PTHR39188">
    <property type="entry name" value="MEMBRANE-ASSOCIATED ZINC METALLOPROTEASE M50B"/>
    <property type="match status" value="1"/>
</dbReference>
<evidence type="ECO:0000259" key="16">
    <source>
        <dbReference type="Pfam" id="PF02163"/>
    </source>
</evidence>
<keyword evidence="6 14" id="KW-0479">Metal-binding</keyword>
<keyword evidence="13 14" id="KW-0472">Membrane</keyword>
<evidence type="ECO:0000256" key="6">
    <source>
        <dbReference type="ARBA" id="ARBA00022723"/>
    </source>
</evidence>
<feature type="transmembrane region" description="Helical" evidence="14">
    <location>
        <begin position="7"/>
        <end position="31"/>
    </location>
</feature>
<evidence type="ECO:0000256" key="14">
    <source>
        <dbReference type="PIRNR" id="PIRNR006404"/>
    </source>
</evidence>
<keyword evidence="8 14" id="KW-0378">Hydrolase</keyword>
<evidence type="ECO:0000256" key="3">
    <source>
        <dbReference type="ARBA" id="ARBA00022475"/>
    </source>
</evidence>
<proteinExistence type="inferred from homology"/>
<feature type="transmembrane region" description="Helical" evidence="14">
    <location>
        <begin position="193"/>
        <end position="220"/>
    </location>
</feature>
<dbReference type="PIRSF" id="PIRSF006404">
    <property type="entry name" value="UCP006404_Pept_M50_CBS"/>
    <property type="match status" value="1"/>
</dbReference>
<dbReference type="GO" id="GO:0008233">
    <property type="term" value="F:peptidase activity"/>
    <property type="evidence" value="ECO:0007669"/>
    <property type="project" value="UniProtKB-KW"/>
</dbReference>
<evidence type="ECO:0000259" key="15">
    <source>
        <dbReference type="Pfam" id="PF00571"/>
    </source>
</evidence>
<protein>
    <recommendedName>
        <fullName evidence="14">Zinc metalloprotease</fullName>
    </recommendedName>
</protein>
<organism evidence="17 18">
    <name type="scientific">Flavobacterium taihuense</name>
    <dbReference type="NCBI Taxonomy" id="2857508"/>
    <lineage>
        <taxon>Bacteria</taxon>
        <taxon>Pseudomonadati</taxon>
        <taxon>Bacteroidota</taxon>
        <taxon>Flavobacteriia</taxon>
        <taxon>Flavobacteriales</taxon>
        <taxon>Flavobacteriaceae</taxon>
        <taxon>Flavobacterium</taxon>
    </lineage>
</organism>
<name>A0ABS6XXK2_9FLAO</name>
<keyword evidence="10 14" id="KW-1133">Transmembrane helix</keyword>